<dbReference type="RefSeq" id="WP_056962668.1">
    <property type="nucleotide sequence ID" value="NZ_AZEU01000061.1"/>
</dbReference>
<keyword evidence="1" id="KW-1133">Transmembrane helix</keyword>
<gene>
    <name evidence="2" type="ORF">FD01_GL003000</name>
</gene>
<comment type="caution">
    <text evidence="2">The sequence shown here is derived from an EMBL/GenBank/DDBJ whole genome shotgun (WGS) entry which is preliminary data.</text>
</comment>
<name>A0A0R1RD96_9LACO</name>
<dbReference type="OrthoDB" id="9934189at2"/>
<keyword evidence="3" id="KW-1185">Reference proteome</keyword>
<accession>A0A0R1RD96</accession>
<dbReference type="EMBL" id="AZEU01000061">
    <property type="protein sequence ID" value="KRL51320.1"/>
    <property type="molecule type" value="Genomic_DNA"/>
</dbReference>
<reference evidence="2 3" key="1">
    <citation type="journal article" date="2015" name="Genome Announc.">
        <title>Expanding the biotechnology potential of lactobacilli through comparative genomics of 213 strains and associated genera.</title>
        <authorList>
            <person name="Sun Z."/>
            <person name="Harris H.M."/>
            <person name="McCann A."/>
            <person name="Guo C."/>
            <person name="Argimon S."/>
            <person name="Zhang W."/>
            <person name="Yang X."/>
            <person name="Jeffery I.B."/>
            <person name="Cooney J.C."/>
            <person name="Kagawa T.F."/>
            <person name="Liu W."/>
            <person name="Song Y."/>
            <person name="Salvetti E."/>
            <person name="Wrobel A."/>
            <person name="Rasinkangas P."/>
            <person name="Parkhill J."/>
            <person name="Rea M.C."/>
            <person name="O'Sullivan O."/>
            <person name="Ritari J."/>
            <person name="Douillard F.P."/>
            <person name="Paul Ross R."/>
            <person name="Yang R."/>
            <person name="Briner A.E."/>
            <person name="Felis G.E."/>
            <person name="de Vos W.M."/>
            <person name="Barrangou R."/>
            <person name="Klaenhammer T.R."/>
            <person name="Caufield P.W."/>
            <person name="Cui Y."/>
            <person name="Zhang H."/>
            <person name="O'Toole P.W."/>
        </authorList>
    </citation>
    <scope>NUCLEOTIDE SEQUENCE [LARGE SCALE GENOMIC DNA]</scope>
    <source>
        <strain evidence="2 3">DSM 13343</strain>
    </source>
</reference>
<organism evidence="2 3">
    <name type="scientific">Lacticaseibacillus manihotivorans DSM 13343 = JCM 12514</name>
    <dbReference type="NCBI Taxonomy" id="1423769"/>
    <lineage>
        <taxon>Bacteria</taxon>
        <taxon>Bacillati</taxon>
        <taxon>Bacillota</taxon>
        <taxon>Bacilli</taxon>
        <taxon>Lactobacillales</taxon>
        <taxon>Lactobacillaceae</taxon>
        <taxon>Lacticaseibacillus</taxon>
    </lineage>
</organism>
<evidence type="ECO:0000313" key="3">
    <source>
        <dbReference type="Proteomes" id="UP000051790"/>
    </source>
</evidence>
<feature type="transmembrane region" description="Helical" evidence="1">
    <location>
        <begin position="124"/>
        <end position="153"/>
    </location>
</feature>
<dbReference type="PATRIC" id="fig|1423769.4.peg.3239"/>
<dbReference type="AlphaFoldDB" id="A0A0R1RD96"/>
<keyword evidence="1" id="KW-0472">Membrane</keyword>
<protein>
    <submittedName>
        <fullName evidence="2">Uncharacterized protein</fullName>
    </submittedName>
</protein>
<evidence type="ECO:0000256" key="1">
    <source>
        <dbReference type="SAM" id="Phobius"/>
    </source>
</evidence>
<dbReference type="Proteomes" id="UP000051790">
    <property type="component" value="Unassembled WGS sequence"/>
</dbReference>
<evidence type="ECO:0000313" key="2">
    <source>
        <dbReference type="EMBL" id="KRL51320.1"/>
    </source>
</evidence>
<keyword evidence="1" id="KW-0812">Transmembrane</keyword>
<sequence length="223" mass="24445">MSRKYGNPNSLIRTDLTSENFKISVNSNKLPSFSEVASNLLTSRSAAKQFLRNPTKYLINNGYSEVDSLNITDNNFDVLRVTSDDKLATAVRNRDARSFVAIMIRLGKLPDSVIQRTQMEPQAAWVPVVVTPAVAYTSFGAVAWIVAAVAVLVKVGVKGSFTPVFKSTVLQPDIASALSMAVLMGDSDFAHKVDDVLWSRFLSEIESINQERSSSRIAKDALI</sequence>
<proteinExistence type="predicted"/>